<dbReference type="EMBL" id="JBCITK010000001">
    <property type="protein sequence ID" value="MEN0642710.1"/>
    <property type="molecule type" value="Genomic_DNA"/>
</dbReference>
<dbReference type="Pfam" id="PF00188">
    <property type="entry name" value="CAP"/>
    <property type="match status" value="1"/>
</dbReference>
<sequence length="364" mass="41897">MRRFILLIAVVVIVFTTRHIWMEPAKELLPASIIDPIQRDMDSSVDHLSDLVQSILPNQNSLSQTEDKEIERPAPELGTPDQLFSVHNTELGDSRTDVENELGEPMRTSRNEYGLDWVAYHDDYHEFVMVAYDAQDSVKGLYTNQDLISSTTPIEYGTSKDVVREQLGEPEAYMRKGLYRYEVNQDQEYDLFQLGDSYVTVFYDKHQDNMVTAIQLIDSNLEQSKKELYTQASNELKEGFEYQLFDLTNASRVNHGLGVLTWDEQVRETARNHSSDMAENQYFSHTNPQGQSPFDRMEQDDISFKTAGENLAYGQMSSIFAHEGLMNSQGHRENILQDRFLRLGVGVAFNDQSQPYYTENFFTS</sequence>
<dbReference type="Proteomes" id="UP001418796">
    <property type="component" value="Unassembled WGS sequence"/>
</dbReference>
<dbReference type="SUPFAM" id="SSF55797">
    <property type="entry name" value="PR-1-like"/>
    <property type="match status" value="1"/>
</dbReference>
<keyword evidence="5" id="KW-1185">Reference proteome</keyword>
<dbReference type="PANTHER" id="PTHR31157:SF1">
    <property type="entry name" value="SCP DOMAIN-CONTAINING PROTEIN"/>
    <property type="match status" value="1"/>
</dbReference>
<evidence type="ECO:0000259" key="3">
    <source>
        <dbReference type="Pfam" id="PF14504"/>
    </source>
</evidence>
<feature type="compositionally biased region" description="Basic and acidic residues" evidence="1">
    <location>
        <begin position="65"/>
        <end position="74"/>
    </location>
</feature>
<dbReference type="InterPro" id="IPR035940">
    <property type="entry name" value="CAP_sf"/>
</dbReference>
<evidence type="ECO:0000313" key="5">
    <source>
        <dbReference type="Proteomes" id="UP001418796"/>
    </source>
</evidence>
<evidence type="ECO:0000256" key="1">
    <source>
        <dbReference type="SAM" id="MobiDB-lite"/>
    </source>
</evidence>
<feature type="domain" description="CAP-associated" evidence="3">
    <location>
        <begin position="91"/>
        <end position="226"/>
    </location>
</feature>
<accession>A0ABU9VFN0</accession>
<dbReference type="InterPro" id="IPR029410">
    <property type="entry name" value="CAP_assoc"/>
</dbReference>
<feature type="domain" description="SCP" evidence="2">
    <location>
        <begin position="246"/>
        <end position="359"/>
    </location>
</feature>
<organism evidence="4 5">
    <name type="scientific">Alkalicoccobacillus gibsonii</name>
    <dbReference type="NCBI Taxonomy" id="79881"/>
    <lineage>
        <taxon>Bacteria</taxon>
        <taxon>Bacillati</taxon>
        <taxon>Bacillota</taxon>
        <taxon>Bacilli</taxon>
        <taxon>Bacillales</taxon>
        <taxon>Bacillaceae</taxon>
        <taxon>Alkalicoccobacillus</taxon>
    </lineage>
</organism>
<dbReference type="Gene3D" id="3.40.33.10">
    <property type="entry name" value="CAP"/>
    <property type="match status" value="1"/>
</dbReference>
<evidence type="ECO:0000259" key="2">
    <source>
        <dbReference type="Pfam" id="PF00188"/>
    </source>
</evidence>
<dbReference type="InterPro" id="IPR014044">
    <property type="entry name" value="CAP_dom"/>
</dbReference>
<feature type="region of interest" description="Disordered" evidence="1">
    <location>
        <begin position="60"/>
        <end position="96"/>
    </location>
</feature>
<name>A0ABU9VFN0_9BACI</name>
<protein>
    <submittedName>
        <fullName evidence="4">CAP domain-containing protein</fullName>
    </submittedName>
</protein>
<dbReference type="CDD" id="cd05379">
    <property type="entry name" value="CAP_bacterial"/>
    <property type="match status" value="1"/>
</dbReference>
<proteinExistence type="predicted"/>
<reference evidence="4 5" key="1">
    <citation type="submission" date="2024-03" db="EMBL/GenBank/DDBJ databases">
        <title>Bacilli Hybrid Assemblies.</title>
        <authorList>
            <person name="Kovac J."/>
        </authorList>
    </citation>
    <scope>NUCLEOTIDE SEQUENCE [LARGE SCALE GENOMIC DNA]</scope>
    <source>
        <strain evidence="4 5">FSL R7-0666</strain>
    </source>
</reference>
<gene>
    <name evidence="4" type="ORF">MKY91_05995</name>
</gene>
<dbReference type="Pfam" id="PF14504">
    <property type="entry name" value="CAP_assoc_N"/>
    <property type="match status" value="1"/>
</dbReference>
<dbReference type="PANTHER" id="PTHR31157">
    <property type="entry name" value="SCP DOMAIN-CONTAINING PROTEIN"/>
    <property type="match status" value="1"/>
</dbReference>
<evidence type="ECO:0000313" key="4">
    <source>
        <dbReference type="EMBL" id="MEN0642710.1"/>
    </source>
</evidence>
<comment type="caution">
    <text evidence="4">The sequence shown here is derived from an EMBL/GenBank/DDBJ whole genome shotgun (WGS) entry which is preliminary data.</text>
</comment>
<dbReference type="RefSeq" id="WP_343129792.1">
    <property type="nucleotide sequence ID" value="NZ_JBCITK010000001.1"/>
</dbReference>